<dbReference type="AlphaFoldDB" id="A0A935JXG3"/>
<gene>
    <name evidence="1" type="ORF">IPJ38_07365</name>
</gene>
<organism evidence="1 2">
    <name type="scientific">Candidatus Dechloromonas phosphorivorans</name>
    <dbReference type="NCBI Taxonomy" id="2899244"/>
    <lineage>
        <taxon>Bacteria</taxon>
        <taxon>Pseudomonadati</taxon>
        <taxon>Pseudomonadota</taxon>
        <taxon>Betaproteobacteria</taxon>
        <taxon>Rhodocyclales</taxon>
        <taxon>Azonexaceae</taxon>
        <taxon>Dechloromonas</taxon>
    </lineage>
</organism>
<reference evidence="1 2" key="1">
    <citation type="submission" date="2020-10" db="EMBL/GenBank/DDBJ databases">
        <title>Connecting structure to function with the recovery of over 1000 high-quality activated sludge metagenome-assembled genomes encoding full-length rRNA genes using long-read sequencing.</title>
        <authorList>
            <person name="Singleton C.M."/>
            <person name="Petriglieri F."/>
            <person name="Kristensen J.M."/>
            <person name="Kirkegaard R.H."/>
            <person name="Michaelsen T.Y."/>
            <person name="Andersen M.H."/>
            <person name="Karst S.M."/>
            <person name="Dueholm M.S."/>
            <person name="Nielsen P.H."/>
            <person name="Albertsen M."/>
        </authorList>
    </citation>
    <scope>NUCLEOTIDE SEQUENCE [LARGE SCALE GENOMIC DNA]</scope>
    <source>
        <strain evidence="1">EsbW_18-Q3-R4-48_BATAC.463</strain>
    </source>
</reference>
<evidence type="ECO:0000313" key="1">
    <source>
        <dbReference type="EMBL" id="MBK7414955.1"/>
    </source>
</evidence>
<comment type="caution">
    <text evidence="1">The sequence shown here is derived from an EMBL/GenBank/DDBJ whole genome shotgun (WGS) entry which is preliminary data.</text>
</comment>
<dbReference type="Proteomes" id="UP000739411">
    <property type="component" value="Unassembled WGS sequence"/>
</dbReference>
<evidence type="ECO:0000313" key="2">
    <source>
        <dbReference type="Proteomes" id="UP000739411"/>
    </source>
</evidence>
<protein>
    <submittedName>
        <fullName evidence="1">Uncharacterized protein</fullName>
    </submittedName>
</protein>
<proteinExistence type="predicted"/>
<name>A0A935JXG3_9RHOO</name>
<dbReference type="EMBL" id="JADJMS010000014">
    <property type="protein sequence ID" value="MBK7414955.1"/>
    <property type="molecule type" value="Genomic_DNA"/>
</dbReference>
<accession>A0A935JXG3</accession>
<sequence>MPETEAHRRVASRIDAKIKQLEARGLLEVEILRAMAEHMPDFHHLMVTAPGPEMDTLCAEFTGFYRFAKILETLASGIAAGKVKVPGGRTINDEHRLAAAIDLRVRQLEAQGMGGAALLEHMVGHVLDLQRLWSTTSDETLAFLCREYPGLYRYGMLMEEAAEAESKKATTAYGHLPELPVSLKAPVAQLLTKGAALERGLQTVLDARGPQDMWVEMEILEGQHQEWTVQLAGLSGDFLAANMPEEACGILNRIFEPMAQRIDHLHRRVIAKQN</sequence>